<name>A0A4Z1P7T9_9PEZI</name>
<gene>
    <name evidence="1" type="ORF">E6O75_ATG02700</name>
</gene>
<proteinExistence type="predicted"/>
<evidence type="ECO:0000313" key="2">
    <source>
        <dbReference type="Proteomes" id="UP000298493"/>
    </source>
</evidence>
<dbReference type="Proteomes" id="UP000298493">
    <property type="component" value="Unassembled WGS sequence"/>
</dbReference>
<dbReference type="InterPro" id="IPR024532">
    <property type="entry name" value="DUF3830"/>
</dbReference>
<keyword evidence="2" id="KW-1185">Reference proteome</keyword>
<reference evidence="1 2" key="1">
    <citation type="submission" date="2019-04" db="EMBL/GenBank/DDBJ databases">
        <title>High contiguity whole genome sequence and gene annotation resource for two Venturia nashicola isolates.</title>
        <authorList>
            <person name="Prokchorchik M."/>
            <person name="Won K."/>
            <person name="Lee Y."/>
            <person name="Choi E.D."/>
            <person name="Segonzac C."/>
            <person name="Sohn K.H."/>
        </authorList>
    </citation>
    <scope>NUCLEOTIDE SEQUENCE [LARGE SCALE GENOMIC DNA]</scope>
    <source>
        <strain evidence="1 2">PRI2</strain>
    </source>
</reference>
<dbReference type="AlphaFoldDB" id="A0A4Z1P7T9"/>
<evidence type="ECO:0000313" key="1">
    <source>
        <dbReference type="EMBL" id="TID24335.1"/>
    </source>
</evidence>
<accession>A0A4Z1P7T9</accession>
<evidence type="ECO:0008006" key="3">
    <source>
        <dbReference type="Google" id="ProtNLM"/>
    </source>
</evidence>
<dbReference type="EMBL" id="SNSC02000005">
    <property type="protein sequence ID" value="TID24335.1"/>
    <property type="molecule type" value="Genomic_DNA"/>
</dbReference>
<sequence length="180" mass="20048">MSSPPQNLIKITTPTHTFLARLETEAAPQTSALFLSHLPYTQKLIHVRWSGEALWIPLGYSNTINKVQNPNQTSLPQENHTAHPAPGQILLYPGGISETEFLWAYGACHFASKMGVLAGNHFLTVVEGGEGMRGLGEKVLWDGAVSVRFEVADEGMVELFREEREREVKREVKRKAKAKI</sequence>
<protein>
    <recommendedName>
        <fullName evidence="3">DUF3830 family protein</fullName>
    </recommendedName>
</protein>
<comment type="caution">
    <text evidence="1">The sequence shown here is derived from an EMBL/GenBank/DDBJ whole genome shotgun (WGS) entry which is preliminary data.</text>
</comment>
<dbReference type="Gene3D" id="2.40.100.20">
    <property type="match status" value="1"/>
</dbReference>
<dbReference type="Pfam" id="PF12903">
    <property type="entry name" value="DUF3830"/>
    <property type="match status" value="1"/>
</dbReference>
<organism evidence="1 2">
    <name type="scientific">Venturia nashicola</name>
    <dbReference type="NCBI Taxonomy" id="86259"/>
    <lineage>
        <taxon>Eukaryota</taxon>
        <taxon>Fungi</taxon>
        <taxon>Dikarya</taxon>
        <taxon>Ascomycota</taxon>
        <taxon>Pezizomycotina</taxon>
        <taxon>Dothideomycetes</taxon>
        <taxon>Pleosporomycetidae</taxon>
        <taxon>Venturiales</taxon>
        <taxon>Venturiaceae</taxon>
        <taxon>Venturia</taxon>
    </lineage>
</organism>